<gene>
    <name evidence="1" type="ORF">AVEN_175604_1</name>
</gene>
<name>A0A4Y2G401_ARAVE</name>
<accession>A0A4Y2G401</accession>
<keyword evidence="2" id="KW-1185">Reference proteome</keyword>
<evidence type="ECO:0000313" key="2">
    <source>
        <dbReference type="Proteomes" id="UP000499080"/>
    </source>
</evidence>
<protein>
    <submittedName>
        <fullName evidence="1">Uncharacterized protein</fullName>
    </submittedName>
</protein>
<reference evidence="1 2" key="1">
    <citation type="journal article" date="2019" name="Sci. Rep.">
        <title>Orb-weaving spider Araneus ventricosus genome elucidates the spidroin gene catalogue.</title>
        <authorList>
            <person name="Kono N."/>
            <person name="Nakamura H."/>
            <person name="Ohtoshi R."/>
            <person name="Moran D.A.P."/>
            <person name="Shinohara A."/>
            <person name="Yoshida Y."/>
            <person name="Fujiwara M."/>
            <person name="Mori M."/>
            <person name="Tomita M."/>
            <person name="Arakawa K."/>
        </authorList>
    </citation>
    <scope>NUCLEOTIDE SEQUENCE [LARGE SCALE GENOMIC DNA]</scope>
</reference>
<comment type="caution">
    <text evidence="1">The sequence shown here is derived from an EMBL/GenBank/DDBJ whole genome shotgun (WGS) entry which is preliminary data.</text>
</comment>
<dbReference type="EMBL" id="BGPR01001179">
    <property type="protein sequence ID" value="GBM47425.1"/>
    <property type="molecule type" value="Genomic_DNA"/>
</dbReference>
<dbReference type="AlphaFoldDB" id="A0A4Y2G401"/>
<organism evidence="1 2">
    <name type="scientific">Araneus ventricosus</name>
    <name type="common">Orbweaver spider</name>
    <name type="synonym">Epeira ventricosa</name>
    <dbReference type="NCBI Taxonomy" id="182803"/>
    <lineage>
        <taxon>Eukaryota</taxon>
        <taxon>Metazoa</taxon>
        <taxon>Ecdysozoa</taxon>
        <taxon>Arthropoda</taxon>
        <taxon>Chelicerata</taxon>
        <taxon>Arachnida</taxon>
        <taxon>Araneae</taxon>
        <taxon>Araneomorphae</taxon>
        <taxon>Entelegynae</taxon>
        <taxon>Araneoidea</taxon>
        <taxon>Araneidae</taxon>
        <taxon>Araneus</taxon>
    </lineage>
</organism>
<dbReference type="Proteomes" id="UP000499080">
    <property type="component" value="Unassembled WGS sequence"/>
</dbReference>
<evidence type="ECO:0000313" key="1">
    <source>
        <dbReference type="EMBL" id="GBM47425.1"/>
    </source>
</evidence>
<proteinExistence type="predicted"/>
<sequence length="141" mass="16019">MTRTTPNFHATPTEGRLTTMYDLAWNRPHTRQIFSGIVFRAWNPPAPKPRLTTRPPRPSQQDCWKLSANASFGIARSAVVTRCWICTMPEKRRPFRTPLRRGNNKFADVRSVKYGGCSRTVTLGVARKFLTRIAVCGRALS</sequence>